<feature type="region of interest" description="Disordered" evidence="2">
    <location>
        <begin position="2312"/>
        <end position="2362"/>
    </location>
</feature>
<proteinExistence type="predicted"/>
<comment type="caution">
    <text evidence="3">The sequence shown here is derived from an EMBL/GenBank/DDBJ whole genome shotgun (WGS) entry which is preliminary data.</text>
</comment>
<keyword evidence="1" id="KW-0175">Coiled coil</keyword>
<feature type="region of interest" description="Disordered" evidence="2">
    <location>
        <begin position="2389"/>
        <end position="2439"/>
    </location>
</feature>
<feature type="compositionally biased region" description="Basic and acidic residues" evidence="2">
    <location>
        <begin position="900"/>
        <end position="910"/>
    </location>
</feature>
<feature type="compositionally biased region" description="Basic and acidic residues" evidence="2">
    <location>
        <begin position="1763"/>
        <end position="1794"/>
    </location>
</feature>
<feature type="compositionally biased region" description="Basic residues" evidence="2">
    <location>
        <begin position="2312"/>
        <end position="2323"/>
    </location>
</feature>
<feature type="region of interest" description="Disordered" evidence="2">
    <location>
        <begin position="870"/>
        <end position="1030"/>
    </location>
</feature>
<feature type="region of interest" description="Disordered" evidence="2">
    <location>
        <begin position="1671"/>
        <end position="1713"/>
    </location>
</feature>
<feature type="compositionally biased region" description="Basic residues" evidence="2">
    <location>
        <begin position="724"/>
        <end position="736"/>
    </location>
</feature>
<feature type="compositionally biased region" description="Basic and acidic residues" evidence="2">
    <location>
        <begin position="568"/>
        <end position="577"/>
    </location>
</feature>
<feature type="compositionally biased region" description="Polar residues" evidence="2">
    <location>
        <begin position="981"/>
        <end position="997"/>
    </location>
</feature>
<protein>
    <submittedName>
        <fullName evidence="3">Uncharacterized protein</fullName>
    </submittedName>
</protein>
<feature type="compositionally biased region" description="Polar residues" evidence="2">
    <location>
        <begin position="1693"/>
        <end position="1702"/>
    </location>
</feature>
<dbReference type="Proteomes" id="UP000235965">
    <property type="component" value="Unassembled WGS sequence"/>
</dbReference>
<feature type="compositionally biased region" description="Polar residues" evidence="2">
    <location>
        <begin position="2205"/>
        <end position="2214"/>
    </location>
</feature>
<feature type="compositionally biased region" description="Basic and acidic residues" evidence="2">
    <location>
        <begin position="970"/>
        <end position="979"/>
    </location>
</feature>
<feature type="compositionally biased region" description="Polar residues" evidence="2">
    <location>
        <begin position="915"/>
        <end position="925"/>
    </location>
</feature>
<gene>
    <name evidence="3" type="ORF">B7P43_G10638</name>
</gene>
<feature type="coiled-coil region" evidence="1">
    <location>
        <begin position="1329"/>
        <end position="1370"/>
    </location>
</feature>
<feature type="compositionally biased region" description="Polar residues" evidence="2">
    <location>
        <begin position="611"/>
        <end position="631"/>
    </location>
</feature>
<feature type="region of interest" description="Disordered" evidence="2">
    <location>
        <begin position="1162"/>
        <end position="1198"/>
    </location>
</feature>
<feature type="compositionally biased region" description="Low complexity" evidence="2">
    <location>
        <begin position="2217"/>
        <end position="2228"/>
    </location>
</feature>
<evidence type="ECO:0000313" key="3">
    <source>
        <dbReference type="EMBL" id="PNF34573.1"/>
    </source>
</evidence>
<feature type="region of interest" description="Disordered" evidence="2">
    <location>
        <begin position="532"/>
        <end position="799"/>
    </location>
</feature>
<dbReference type="STRING" id="105785.A0A2J7R160"/>
<feature type="compositionally biased region" description="Low complexity" evidence="2">
    <location>
        <begin position="1167"/>
        <end position="1185"/>
    </location>
</feature>
<sequence>MEKEKCTNSVSQQEHSDFERLEQTACKSPTEMIKEEAESPEARPSSTPADQIKDESAQETQVKPPHLQEISFECPESESARKKLISDALQQEDEFLEYLMSLPAASTGAKEKQKSQQKSVQPQLMRSMSSYTGNVSSGGGAKVGLDHLDNLCKLMEQLGDLREQNSKLQRRVQYLEDLKNLQEMHKQLQEETKRREFQDVAFLHTLQQHRQFAARRHEHRRIVEENFPSPKREGSEDSLVNEQVAISANNKRNNKCKSMTNGRFRQSLLRYQQRERSRSVGIAEIKRHKVRGGRFGHEMCETTKLQTKLQGIPALGIAGGTKAKVSKWTKVKEAFRWEKASVVMLPEAKSQDSGIGGGEDTRYLKVPCGDNLLSVSPVDSVISGHSSSACSSVGQSPGYMTCQHPLADFTLPLATTISSSSSSEDLDMDLNLADMLADYGPQRSASATDSTGGRLLVQDTRRRSLSQMPEEEDASRRSKSLDGDATIGNSALIARHLVSKDGVASTAIGKIPHQKAHKTPWGKVKDIIQTRKDSLKKRHRHGKLDTGSKSTSEAAPSDHEEETGSTEQARESSDKEAGPTGMNALAAKPRIEVSGDVTGSRSSTTKRQHSKTSTSSLDGHLQASDSPTNRRLTPVLTITLPSTEELRADQQLVRSNSKPPPSPQTEDRHHKFSTASVPATSLHGANGNTDQGATDDTSSKCDQYKRQTALPRPASASAGTSPPVHRRSSKWTKVKKAFLTSSAPGRREDDGTGRISSSVPSSPNRNSSFFDEMDTDELSSGEYGEIGVSGTKPDDGGDAEVAMQSTSIHAEIQRNYEELQQKLSQEFHKKLHGWERMKASSSACRGSGGDDGFLHHDKGFRRKMEEWERMKHPQQNQGGSTKHRDSVTFQTLDEDSLSPDFRKKLQEWQRIKKSLPSSTTPQSTGEAYVSGSAVPPQFRKKITEWQLWRTGSGKSDSQHRAEDQTEDFEREQQEWERVKAASSSPSPETVTSAPGQDSSERAGGTKTPSPGIVRRDSTGNSKGWSKKPIGISKGSVNVAEVPGSAKEKYEVSGNISMKSGSIGSKVHHKGKSQKEKELQWLEKELHKIEREKQRLEREREKYLEREARLEKMRRAMGSGQREQEVLIQTSTGFFRFQGISEKFTRRLYEWEKARGIGPEASTFALLDPGYRPSSDGSSPSHGGSDNVEGGLLPRSKSASSVTNLGTVATNVGTSSLSLNDVEVLEQTEASNLEDSRAASEPRLRTTDGPEDDEPAAVIVDVEDVIEETAAPLPVTPVVLSQTPVYCYAPEEVTRLIDSSGSDSERDSANMVQRNDSVRTESSYKLLEENINLLNKLKLKEDICRKLESEIENLEGKIDDVAKTHKQELQRLRREETDLHVHSEGEKVASDSLDGPQEELVAELRARIRDLEQRQDWLLREGETLQDSFAHHSEQQAALAQNLVGKMKQLQQASIDMAYCDQSEPLQQNTSCYLVQQMDAMNLVQDLSTQLLNLAEKLEVALAERNREVHNLRLELQDRRHKHHKLRAGHHWFSEEVMSASMGSLTEPEIGLESGGTYAILPRQSSEELTQLPSLLTNKVLELREGLNYLCTTSGVPAPDHQKNRYSVWEKETDEMDATATFVFKCNKRLDSISDTGQNVRSDSPTTVRVDSEGNTSPVTCITITPAFWKRRGGASHDQAQEDRSWKTTDTESTDNTIVASTSRGEETSPANRDSFCSAVSSASAASSVCDYEDDAEREGDSYVSEPDIQDGHVGTEILESEETDKKLEINDKNTNKNDYYKNSVNDDKGEDKNEGTKTIIKCGSDNESIHKNGIHCEQNVSEDHHENLPEGLLPGYYETEVYAAKCGSSRPGKQRKILKTRRVSDTHIGYKRNIDPKIISEEQTLKFGSDSIICNGGNGNNTTKNALAETCRNISEISPHTDTKSSARNEEDGKEQRELGPGVTNIQISESRGTGFRQLCSLGREDRLSPAKAGTSGINWCAQNPTESCSVSTPDNVFVKTTRKIFSPVRQNSGGTASSVISYVVGETCGMDEAQVLQEAEQAVPSPVISILRREESVNHSNENPSAVQRRENLGNNGRPPPSWMFTRNRSQSSSPALTRRAASRAVDKSYNDTIKTSDPNSMLKSQNKVLYGISQTEVRLSSENKFESDSNKEHETKLQPWKENVANKNVGVDENVNSVKQQNLKRDSESQWDSLLERNKNNKGDNSTSSSRAVTPLSSLPLLPQSPNLGRRDLFKVATKETAPSIRMMIAKYNQKLTEQQDGAGGRSPEVSGSGSASPVAWRSPVAERRVRAQMEKYQEEVQRVLQHGGKKIGAHLGRNKVQKSASEGIIRTSETSSVTEPERGPNKGSTDTVGTKPLTVLSNPRSILKCPSAGSIKSISTPVPVNVNAGRAVETTPSSETDKSTAKKPPSPRGNTSPSPSSPSSPEIGLHHYSPPPSRLRALRIQRAKEEFLTRGPGGRSWTSDGGTSTDTPSASVSPEPFWGGDPTGGTRKDILRPGIRIRDNDNGNCSRLSQVSVGSESSCDGSVIITGESGKDSSTVSDEGVLLVKSASAGMINVDPNTYRKFYDDKESVDVQPSASDSQDGKAKAQAFSRFGISNITSRFRKVKMRRNKDKDGGKMNTVSMLCRQSLLVDLHLSKEGATSGAAEVSGPSTSKSCPSSPVLRRPSSIEKPDPGACSAPASWILNPARRIFKPK</sequence>
<feature type="coiled-coil region" evidence="1">
    <location>
        <begin position="158"/>
        <end position="198"/>
    </location>
</feature>
<dbReference type="InParanoid" id="A0A2J7R160"/>
<feature type="region of interest" description="Disordered" evidence="2">
    <location>
        <begin position="2055"/>
        <end position="2122"/>
    </location>
</feature>
<keyword evidence="4" id="KW-1185">Reference proteome</keyword>
<feature type="compositionally biased region" description="Basic and acidic residues" evidence="2">
    <location>
        <begin position="1678"/>
        <end position="1689"/>
    </location>
</feature>
<feature type="region of interest" description="Disordered" evidence="2">
    <location>
        <begin position="2452"/>
        <end position="2499"/>
    </location>
</feature>
<feature type="region of interest" description="Disordered" evidence="2">
    <location>
        <begin position="442"/>
        <end position="484"/>
    </location>
</feature>
<feature type="region of interest" description="Disordered" evidence="2">
    <location>
        <begin position="1"/>
        <end position="75"/>
    </location>
</feature>
<feature type="compositionally biased region" description="Low complexity" evidence="2">
    <location>
        <begin position="2653"/>
        <end position="2665"/>
    </location>
</feature>
<reference evidence="3 4" key="1">
    <citation type="submission" date="2017-12" db="EMBL/GenBank/DDBJ databases">
        <title>Hemimetabolous genomes reveal molecular basis of termite eusociality.</title>
        <authorList>
            <person name="Harrison M.C."/>
            <person name="Jongepier E."/>
            <person name="Robertson H.M."/>
            <person name="Arning N."/>
            <person name="Bitard-Feildel T."/>
            <person name="Chao H."/>
            <person name="Childers C.P."/>
            <person name="Dinh H."/>
            <person name="Doddapaneni H."/>
            <person name="Dugan S."/>
            <person name="Gowin J."/>
            <person name="Greiner C."/>
            <person name="Han Y."/>
            <person name="Hu H."/>
            <person name="Hughes D.S.T."/>
            <person name="Huylmans A.-K."/>
            <person name="Kemena C."/>
            <person name="Kremer L.P.M."/>
            <person name="Lee S.L."/>
            <person name="Lopez-Ezquerra A."/>
            <person name="Mallet L."/>
            <person name="Monroy-Kuhn J.M."/>
            <person name="Moser A."/>
            <person name="Murali S.C."/>
            <person name="Muzny D.M."/>
            <person name="Otani S."/>
            <person name="Piulachs M.-D."/>
            <person name="Poelchau M."/>
            <person name="Qu J."/>
            <person name="Schaub F."/>
            <person name="Wada-Katsumata A."/>
            <person name="Worley K.C."/>
            <person name="Xie Q."/>
            <person name="Ylla G."/>
            <person name="Poulsen M."/>
            <person name="Gibbs R.A."/>
            <person name="Schal C."/>
            <person name="Richards S."/>
            <person name="Belles X."/>
            <person name="Korb J."/>
            <person name="Bornberg-Bauer E."/>
        </authorList>
    </citation>
    <scope>NUCLEOTIDE SEQUENCE [LARGE SCALE GENOMIC DNA]</scope>
    <source>
        <tissue evidence="3">Whole body</tissue>
    </source>
</reference>
<feature type="region of interest" description="Disordered" evidence="2">
    <location>
        <begin position="1917"/>
        <end position="1942"/>
    </location>
</feature>
<feature type="compositionally biased region" description="Basic and acidic residues" evidence="2">
    <location>
        <begin position="32"/>
        <end position="41"/>
    </location>
</feature>
<feature type="compositionally biased region" description="Basic and acidic residues" evidence="2">
    <location>
        <begin position="2185"/>
        <end position="2204"/>
    </location>
</feature>
<feature type="region of interest" description="Disordered" evidence="2">
    <location>
        <begin position="1727"/>
        <end position="1794"/>
    </location>
</feature>
<feature type="compositionally biased region" description="Low complexity" evidence="2">
    <location>
        <begin position="2462"/>
        <end position="2476"/>
    </location>
</feature>
<evidence type="ECO:0000256" key="1">
    <source>
        <dbReference type="SAM" id="Coils"/>
    </source>
</evidence>
<feature type="compositionally biased region" description="Polar residues" evidence="2">
    <location>
        <begin position="2086"/>
        <end position="2097"/>
    </location>
</feature>
<name>A0A2J7R160_9NEOP</name>
<feature type="compositionally biased region" description="Low complexity" evidence="2">
    <location>
        <begin position="756"/>
        <end position="768"/>
    </location>
</feature>
<evidence type="ECO:0000313" key="4">
    <source>
        <dbReference type="Proteomes" id="UP000235965"/>
    </source>
</evidence>
<feature type="region of interest" description="Disordered" evidence="2">
    <location>
        <begin position="2260"/>
        <end position="2286"/>
    </location>
</feature>
<feature type="coiled-coil region" evidence="1">
    <location>
        <begin position="1071"/>
        <end position="1115"/>
    </location>
</feature>
<organism evidence="3 4">
    <name type="scientific">Cryptotermes secundus</name>
    <dbReference type="NCBI Taxonomy" id="105785"/>
    <lineage>
        <taxon>Eukaryota</taxon>
        <taxon>Metazoa</taxon>
        <taxon>Ecdysozoa</taxon>
        <taxon>Arthropoda</taxon>
        <taxon>Hexapoda</taxon>
        <taxon>Insecta</taxon>
        <taxon>Pterygota</taxon>
        <taxon>Neoptera</taxon>
        <taxon>Polyneoptera</taxon>
        <taxon>Dictyoptera</taxon>
        <taxon>Blattodea</taxon>
        <taxon>Blattoidea</taxon>
        <taxon>Termitoidae</taxon>
        <taxon>Kalotermitidae</taxon>
        <taxon>Cryptotermitinae</taxon>
        <taxon>Cryptotermes</taxon>
    </lineage>
</organism>
<feature type="region of interest" description="Disordered" evidence="2">
    <location>
        <begin position="1227"/>
        <end position="1254"/>
    </location>
</feature>
<feature type="compositionally biased region" description="Polar residues" evidence="2">
    <location>
        <begin position="686"/>
        <end position="696"/>
    </location>
</feature>
<accession>A0A2J7R160</accession>
<feature type="compositionally biased region" description="Basic and acidic residues" evidence="2">
    <location>
        <begin position="1233"/>
        <end position="1247"/>
    </location>
</feature>
<feature type="coiled-coil region" evidence="1">
    <location>
        <begin position="1483"/>
        <end position="1514"/>
    </location>
</feature>
<feature type="compositionally biased region" description="Basic and acidic residues" evidence="2">
    <location>
        <begin position="1919"/>
        <end position="1938"/>
    </location>
</feature>
<feature type="compositionally biased region" description="Basic and acidic residues" evidence="2">
    <location>
        <begin position="2142"/>
        <end position="2158"/>
    </location>
</feature>
<evidence type="ECO:0000256" key="2">
    <source>
        <dbReference type="SAM" id="MobiDB-lite"/>
    </source>
</evidence>
<feature type="region of interest" description="Disordered" evidence="2">
    <location>
        <begin position="2142"/>
        <end position="2230"/>
    </location>
</feature>
<dbReference type="OrthoDB" id="8191083at2759"/>
<feature type="region of interest" description="Disordered" evidence="2">
    <location>
        <begin position="2646"/>
        <end position="2684"/>
    </location>
</feature>
<feature type="region of interest" description="Disordered" evidence="2">
    <location>
        <begin position="105"/>
        <end position="124"/>
    </location>
</feature>
<dbReference type="EMBL" id="NEVH01008213">
    <property type="protein sequence ID" value="PNF34573.1"/>
    <property type="molecule type" value="Genomic_DNA"/>
</dbReference>
<feature type="compositionally biased region" description="Polar residues" evidence="2">
    <location>
        <begin position="2112"/>
        <end position="2122"/>
    </location>
</feature>
<feature type="compositionally biased region" description="Low complexity" evidence="2">
    <location>
        <begin position="2415"/>
        <end position="2428"/>
    </location>
</feature>